<sequence>MKHIVIVGGSYGGVSTSHRLLKQAGKSGSIKITLVSPNTHFYWNMAAPRGVIPGQFDDDTLFRPIANGFKHYPAGSFEFIVGSADSLDAEAKKLLISTPSGKQAIGYDFLILATGSHTKGGAPFKELGSTEETKRVLHDFQARVKKARTVVVAGAGVTGCEVAGELACEYGMAKKVTLIASGSTVLPDPVTPAFIPEFVDKELRKLNIDIKLETKITGSAETADGRTEVTLSTGDKLVTDLYIPTFGLVYNTSYLPAKFVNPNGSAMVDDYLKIKGAGEVWAIGDMCDLDGSQFLSMERHSIYVTKNIGLIMKGKPPLPYKRITSRIMGLQIGKKEAVGHYGSWRLPRFMMMYARKQLFLNRFAGTIDGSEF</sequence>
<keyword evidence="7" id="KW-1185">Reference proteome</keyword>
<organism evidence="6">
    <name type="scientific">Mytilinidion resinicola</name>
    <dbReference type="NCBI Taxonomy" id="574789"/>
    <lineage>
        <taxon>Eukaryota</taxon>
        <taxon>Fungi</taxon>
        <taxon>Dikarya</taxon>
        <taxon>Ascomycota</taxon>
        <taxon>Pezizomycotina</taxon>
        <taxon>Dothideomycetes</taxon>
        <taxon>Pleosporomycetidae</taxon>
        <taxon>Mytilinidiales</taxon>
        <taxon>Mytilinidiaceae</taxon>
        <taxon>Mytilinidion</taxon>
    </lineage>
</organism>
<reference evidence="8" key="3">
    <citation type="submission" date="2025-04" db="UniProtKB">
        <authorList>
            <consortium name="RefSeq"/>
        </authorList>
    </citation>
    <scope>IDENTIFICATION</scope>
    <source>
        <strain evidence="8">CBS 304.34</strain>
    </source>
</reference>
<reference evidence="6 8" key="1">
    <citation type="journal article" date="2020" name="Stud. Mycol.">
        <title>101 Dothideomycetes genomes: a test case for predicting lifestyles and emergence of pathogens.</title>
        <authorList>
            <person name="Haridas S."/>
            <person name="Albert R."/>
            <person name="Binder M."/>
            <person name="Bloem J."/>
            <person name="Labutti K."/>
            <person name="Salamov A."/>
            <person name="Andreopoulos B."/>
            <person name="Baker S."/>
            <person name="Barry K."/>
            <person name="Bills G."/>
            <person name="Bluhm B."/>
            <person name="Cannon C."/>
            <person name="Castanera R."/>
            <person name="Culley D."/>
            <person name="Daum C."/>
            <person name="Ezra D."/>
            <person name="Gonzalez J."/>
            <person name="Henrissat B."/>
            <person name="Kuo A."/>
            <person name="Liang C."/>
            <person name="Lipzen A."/>
            <person name="Lutzoni F."/>
            <person name="Magnuson J."/>
            <person name="Mondo S."/>
            <person name="Nolan M."/>
            <person name="Ohm R."/>
            <person name="Pangilinan J."/>
            <person name="Park H.-J."/>
            <person name="Ramirez L."/>
            <person name="Alfaro M."/>
            <person name="Sun H."/>
            <person name="Tritt A."/>
            <person name="Yoshinaga Y."/>
            <person name="Zwiers L.-H."/>
            <person name="Turgeon B."/>
            <person name="Goodwin S."/>
            <person name="Spatafora J."/>
            <person name="Crous P."/>
            <person name="Grigoriev I."/>
        </authorList>
    </citation>
    <scope>NUCLEOTIDE SEQUENCE</scope>
    <source>
        <strain evidence="6 8">CBS 304.34</strain>
    </source>
</reference>
<proteinExistence type="inferred from homology"/>
<dbReference type="GO" id="GO:0005737">
    <property type="term" value="C:cytoplasm"/>
    <property type="evidence" value="ECO:0007669"/>
    <property type="project" value="TreeGrafter"/>
</dbReference>
<protein>
    <submittedName>
        <fullName evidence="6 8">FAD/NAD(P)-binding domain-containing protein</fullName>
    </submittedName>
</protein>
<evidence type="ECO:0000313" key="7">
    <source>
        <dbReference type="Proteomes" id="UP000504636"/>
    </source>
</evidence>
<dbReference type="PRINTS" id="PR00368">
    <property type="entry name" value="FADPNR"/>
</dbReference>
<dbReference type="InterPro" id="IPR023753">
    <property type="entry name" value="FAD/NAD-binding_dom"/>
</dbReference>
<evidence type="ECO:0000256" key="2">
    <source>
        <dbReference type="ARBA" id="ARBA00022630"/>
    </source>
</evidence>
<dbReference type="AlphaFoldDB" id="A0A6A6YC77"/>
<dbReference type="GO" id="GO:0004174">
    <property type="term" value="F:electron-transferring-flavoprotein dehydrogenase activity"/>
    <property type="evidence" value="ECO:0007669"/>
    <property type="project" value="TreeGrafter"/>
</dbReference>
<dbReference type="RefSeq" id="XP_033572411.1">
    <property type="nucleotide sequence ID" value="XM_033725903.1"/>
</dbReference>
<evidence type="ECO:0000256" key="4">
    <source>
        <dbReference type="ARBA" id="ARBA00023002"/>
    </source>
</evidence>
<keyword evidence="2" id="KW-0285">Flavoprotein</keyword>
<evidence type="ECO:0000256" key="1">
    <source>
        <dbReference type="ARBA" id="ARBA00006442"/>
    </source>
</evidence>
<dbReference type="Gene3D" id="3.50.50.100">
    <property type="match status" value="1"/>
</dbReference>
<dbReference type="SUPFAM" id="SSF51905">
    <property type="entry name" value="FAD/NAD(P)-binding domain"/>
    <property type="match status" value="2"/>
</dbReference>
<dbReference type="GeneID" id="54466796"/>
<dbReference type="PANTHER" id="PTHR43735">
    <property type="entry name" value="APOPTOSIS-INDUCING FACTOR 1"/>
    <property type="match status" value="1"/>
</dbReference>
<dbReference type="Pfam" id="PF07992">
    <property type="entry name" value="Pyr_redox_2"/>
    <property type="match status" value="1"/>
</dbReference>
<name>A0A6A6YC77_9PEZI</name>
<dbReference type="InterPro" id="IPR036188">
    <property type="entry name" value="FAD/NAD-bd_sf"/>
</dbReference>
<dbReference type="GO" id="GO:0050660">
    <property type="term" value="F:flavin adenine dinucleotide binding"/>
    <property type="evidence" value="ECO:0007669"/>
    <property type="project" value="TreeGrafter"/>
</dbReference>
<evidence type="ECO:0000256" key="3">
    <source>
        <dbReference type="ARBA" id="ARBA00022827"/>
    </source>
</evidence>
<dbReference type="Proteomes" id="UP000504636">
    <property type="component" value="Unplaced"/>
</dbReference>
<feature type="domain" description="FAD/NAD(P)-binding" evidence="5">
    <location>
        <begin position="3"/>
        <end position="287"/>
    </location>
</feature>
<accession>A0A6A6YC77</accession>
<dbReference type="PANTHER" id="PTHR43735:SF3">
    <property type="entry name" value="FERROPTOSIS SUPPRESSOR PROTEIN 1"/>
    <property type="match status" value="1"/>
</dbReference>
<gene>
    <name evidence="6 8" type="ORF">BDZ99DRAFT_524419</name>
</gene>
<dbReference type="OrthoDB" id="202203at2759"/>
<evidence type="ECO:0000259" key="5">
    <source>
        <dbReference type="Pfam" id="PF07992"/>
    </source>
</evidence>
<reference evidence="8" key="2">
    <citation type="submission" date="2020-04" db="EMBL/GenBank/DDBJ databases">
        <authorList>
            <consortium name="NCBI Genome Project"/>
        </authorList>
    </citation>
    <scope>NUCLEOTIDE SEQUENCE</scope>
    <source>
        <strain evidence="8">CBS 304.34</strain>
    </source>
</reference>
<evidence type="ECO:0000313" key="6">
    <source>
        <dbReference type="EMBL" id="KAF2805447.1"/>
    </source>
</evidence>
<keyword evidence="4" id="KW-0560">Oxidoreductase</keyword>
<keyword evidence="3" id="KW-0274">FAD</keyword>
<evidence type="ECO:0000313" key="8">
    <source>
        <dbReference type="RefSeq" id="XP_033572411.1"/>
    </source>
</evidence>
<comment type="similarity">
    <text evidence="1">Belongs to the FAD-dependent oxidoreductase family.</text>
</comment>
<dbReference type="EMBL" id="MU003709">
    <property type="protein sequence ID" value="KAF2805447.1"/>
    <property type="molecule type" value="Genomic_DNA"/>
</dbReference>